<evidence type="ECO:0000256" key="7">
    <source>
        <dbReference type="ARBA" id="ARBA00022755"/>
    </source>
</evidence>
<dbReference type="InterPro" id="IPR020561">
    <property type="entry name" value="PRibGlycinamid_synth_ATP-grasp"/>
</dbReference>
<dbReference type="InterPro" id="IPR020562">
    <property type="entry name" value="PRibGlycinamide_synth_N"/>
</dbReference>
<evidence type="ECO:0000256" key="8">
    <source>
        <dbReference type="ARBA" id="ARBA00022840"/>
    </source>
</evidence>
<dbReference type="InterPro" id="IPR011761">
    <property type="entry name" value="ATP-grasp"/>
</dbReference>
<organism evidence="15 16">
    <name type="scientific">Neogemmobacter tilapiae</name>
    <dbReference type="NCBI Taxonomy" id="875041"/>
    <lineage>
        <taxon>Bacteria</taxon>
        <taxon>Pseudomonadati</taxon>
        <taxon>Pseudomonadota</taxon>
        <taxon>Alphaproteobacteria</taxon>
        <taxon>Rhodobacterales</taxon>
        <taxon>Paracoccaceae</taxon>
        <taxon>Neogemmobacter</taxon>
    </lineage>
</organism>
<dbReference type="SUPFAM" id="SSF56059">
    <property type="entry name" value="Glutathione synthetase ATP-binding domain-like"/>
    <property type="match status" value="1"/>
</dbReference>
<dbReference type="AlphaFoldDB" id="A0A918TF79"/>
<evidence type="ECO:0000256" key="4">
    <source>
        <dbReference type="ARBA" id="ARBA00013255"/>
    </source>
</evidence>
<comment type="pathway">
    <text evidence="3 12">Purine metabolism; IMP biosynthesis via de novo pathway; N(1)-(5-phospho-D-ribosyl)glycinamide from 5-phospho-alpha-D-ribose 1-diphosphate: step 2/2.</text>
</comment>
<evidence type="ECO:0000256" key="11">
    <source>
        <dbReference type="ARBA" id="ARBA00042864"/>
    </source>
</evidence>
<dbReference type="Pfam" id="PF01071">
    <property type="entry name" value="GARS_A"/>
    <property type="match status" value="1"/>
</dbReference>
<dbReference type="SMART" id="SM01209">
    <property type="entry name" value="GARS_A"/>
    <property type="match status" value="1"/>
</dbReference>
<evidence type="ECO:0000256" key="3">
    <source>
        <dbReference type="ARBA" id="ARBA00005174"/>
    </source>
</evidence>
<dbReference type="InterPro" id="IPR020559">
    <property type="entry name" value="PRibGlycinamide_synth_CS"/>
</dbReference>
<dbReference type="FunFam" id="3.90.600.10:FF:000001">
    <property type="entry name" value="Trifunctional purine biosynthetic protein adenosine-3"/>
    <property type="match status" value="1"/>
</dbReference>
<dbReference type="PANTHER" id="PTHR43472:SF1">
    <property type="entry name" value="PHOSPHORIBOSYLAMINE--GLYCINE LIGASE, CHLOROPLASTIC"/>
    <property type="match status" value="1"/>
</dbReference>
<dbReference type="PANTHER" id="PTHR43472">
    <property type="entry name" value="PHOSPHORIBOSYLAMINE--GLYCINE LIGASE"/>
    <property type="match status" value="1"/>
</dbReference>
<keyword evidence="7 12" id="KW-0658">Purine biosynthesis</keyword>
<comment type="cofactor">
    <cofactor evidence="2">
        <name>Mg(2+)</name>
        <dbReference type="ChEBI" id="CHEBI:18420"/>
    </cofactor>
</comment>
<reference evidence="15" key="1">
    <citation type="journal article" date="2014" name="Int. J. Syst. Evol. Microbiol.">
        <title>Complete genome sequence of Corynebacterium casei LMG S-19264T (=DSM 44701T), isolated from a smear-ripened cheese.</title>
        <authorList>
            <consortium name="US DOE Joint Genome Institute (JGI-PGF)"/>
            <person name="Walter F."/>
            <person name="Albersmeier A."/>
            <person name="Kalinowski J."/>
            <person name="Ruckert C."/>
        </authorList>
    </citation>
    <scope>NUCLEOTIDE SEQUENCE</scope>
    <source>
        <strain evidence="15">KCTC 23310</strain>
    </source>
</reference>
<dbReference type="GO" id="GO:0006189">
    <property type="term" value="P:'de novo' IMP biosynthetic process"/>
    <property type="evidence" value="ECO:0007669"/>
    <property type="project" value="UniProtKB-UniRule"/>
</dbReference>
<dbReference type="Proteomes" id="UP000638981">
    <property type="component" value="Unassembled WGS sequence"/>
</dbReference>
<sequence>MLSLGLGLLYVPTERKMGAQMNILILGSGGREHALAWAVKQNPKCDRLIVAPGNAGITQIAECAEIDILDGAAVVALCAEQAIDFLVVGPEAPLAAGVADAARAAGILTFGPSALAAQLEASKAFTKAICDACGAPTAAWARFTEAAPARDHVTAKGAPIVIKADGLAAGKGVVVAMTLEEALAAIDDMFGGSLGAAGAEVVIEEFMAGEEASFFVLTDGVNALPIGTAQDHKRAYDGDKGPNTGGMGAYSPAPVLTQALQDQAMAEIVLPTIREMAAQGMPYQGVLYAGLMIQNGRARLVEYNARFGDPECQVLMMRLGGQILDLLLATAEGRLDQARVSWAEDHALTVVMAARGYPGDYAKGSVIKGLEALPEDSRHIVFHAGTKAHDGLVTANGGRVLNVTARGESLAEAREMAYRMVEGIDWAEGFCRKDIGWRALSADNA</sequence>
<name>A0A918TF79_9RHOB</name>
<evidence type="ECO:0000313" key="15">
    <source>
        <dbReference type="EMBL" id="GHC45071.1"/>
    </source>
</evidence>
<reference evidence="15" key="2">
    <citation type="submission" date="2020-09" db="EMBL/GenBank/DDBJ databases">
        <authorList>
            <person name="Sun Q."/>
            <person name="Kim S."/>
        </authorList>
    </citation>
    <scope>NUCLEOTIDE SEQUENCE</scope>
    <source>
        <strain evidence="15">KCTC 23310</strain>
    </source>
</reference>
<comment type="similarity">
    <text evidence="9 12">Belongs to the GARS family.</text>
</comment>
<dbReference type="InterPro" id="IPR013815">
    <property type="entry name" value="ATP_grasp_subdomain_1"/>
</dbReference>
<dbReference type="Gene3D" id="3.90.600.10">
    <property type="entry name" value="Phosphoribosylglycinamide synthetase, C-terminal domain"/>
    <property type="match status" value="1"/>
</dbReference>
<dbReference type="HAMAP" id="MF_00138">
    <property type="entry name" value="GARS"/>
    <property type="match status" value="1"/>
</dbReference>
<keyword evidence="16" id="KW-1185">Reference proteome</keyword>
<dbReference type="EMBL" id="BMYJ01000001">
    <property type="protein sequence ID" value="GHC45071.1"/>
    <property type="molecule type" value="Genomic_DNA"/>
</dbReference>
<dbReference type="SMART" id="SM01210">
    <property type="entry name" value="GARS_C"/>
    <property type="match status" value="1"/>
</dbReference>
<evidence type="ECO:0000256" key="12">
    <source>
        <dbReference type="HAMAP-Rule" id="MF_00138"/>
    </source>
</evidence>
<dbReference type="Pfam" id="PF02843">
    <property type="entry name" value="GARS_C"/>
    <property type="match status" value="1"/>
</dbReference>
<evidence type="ECO:0000256" key="9">
    <source>
        <dbReference type="ARBA" id="ARBA00038345"/>
    </source>
</evidence>
<dbReference type="InterPro" id="IPR000115">
    <property type="entry name" value="PRibGlycinamide_synth"/>
</dbReference>
<comment type="caution">
    <text evidence="15">The sequence shown here is derived from an EMBL/GenBank/DDBJ whole genome shotgun (WGS) entry which is preliminary data.</text>
</comment>
<evidence type="ECO:0000256" key="6">
    <source>
        <dbReference type="ARBA" id="ARBA00022741"/>
    </source>
</evidence>
<dbReference type="Gene3D" id="3.40.50.20">
    <property type="match status" value="1"/>
</dbReference>
<accession>A0A918TF79</accession>
<protein>
    <recommendedName>
        <fullName evidence="4 12">Phosphoribosylamine--glycine ligase</fullName>
        <ecNumber evidence="4 12">6.3.4.13</ecNumber>
    </recommendedName>
    <alternativeName>
        <fullName evidence="12">GARS</fullName>
    </alternativeName>
    <alternativeName>
        <fullName evidence="10 12">Glycinamide ribonucleotide synthetase</fullName>
    </alternativeName>
    <alternativeName>
        <fullName evidence="11 12">Phosphoribosylglycinamide synthetase</fullName>
    </alternativeName>
</protein>
<keyword evidence="8 13" id="KW-0067">ATP-binding</keyword>
<dbReference type="GO" id="GO:0004637">
    <property type="term" value="F:phosphoribosylamine-glycine ligase activity"/>
    <property type="evidence" value="ECO:0007669"/>
    <property type="project" value="UniProtKB-UniRule"/>
</dbReference>
<keyword evidence="5 12" id="KW-0436">Ligase</keyword>
<dbReference type="NCBIfam" id="TIGR00877">
    <property type="entry name" value="purD"/>
    <property type="match status" value="1"/>
</dbReference>
<dbReference type="SUPFAM" id="SSF51246">
    <property type="entry name" value="Rudiment single hybrid motif"/>
    <property type="match status" value="1"/>
</dbReference>
<proteinExistence type="inferred from homology"/>
<gene>
    <name evidence="15" type="primary">PurD</name>
    <name evidence="12" type="synonym">purD</name>
    <name evidence="15" type="ORF">GCM10007315_02990</name>
</gene>
<dbReference type="InterPro" id="IPR037123">
    <property type="entry name" value="PRibGlycinamide_synth_C_sf"/>
</dbReference>
<feature type="domain" description="ATP-grasp" evidence="14">
    <location>
        <begin position="127"/>
        <end position="332"/>
    </location>
</feature>
<evidence type="ECO:0000256" key="10">
    <source>
        <dbReference type="ARBA" id="ARBA00042242"/>
    </source>
</evidence>
<evidence type="ECO:0000256" key="2">
    <source>
        <dbReference type="ARBA" id="ARBA00001946"/>
    </source>
</evidence>
<comment type="cofactor">
    <cofactor evidence="1">
        <name>Mn(2+)</name>
        <dbReference type="ChEBI" id="CHEBI:29035"/>
    </cofactor>
</comment>
<dbReference type="PROSITE" id="PS50975">
    <property type="entry name" value="ATP_GRASP"/>
    <property type="match status" value="1"/>
</dbReference>
<evidence type="ECO:0000259" key="14">
    <source>
        <dbReference type="PROSITE" id="PS50975"/>
    </source>
</evidence>
<evidence type="ECO:0000256" key="1">
    <source>
        <dbReference type="ARBA" id="ARBA00001936"/>
    </source>
</evidence>
<evidence type="ECO:0000313" key="16">
    <source>
        <dbReference type="Proteomes" id="UP000638981"/>
    </source>
</evidence>
<keyword evidence="6 13" id="KW-0547">Nucleotide-binding</keyword>
<evidence type="ECO:0000256" key="13">
    <source>
        <dbReference type="PROSITE-ProRule" id="PRU00409"/>
    </source>
</evidence>
<evidence type="ECO:0000256" key="5">
    <source>
        <dbReference type="ARBA" id="ARBA00022598"/>
    </source>
</evidence>
<dbReference type="PROSITE" id="PS00184">
    <property type="entry name" value="GARS"/>
    <property type="match status" value="1"/>
</dbReference>
<dbReference type="GO" id="GO:0046872">
    <property type="term" value="F:metal ion binding"/>
    <property type="evidence" value="ECO:0007669"/>
    <property type="project" value="InterPro"/>
</dbReference>
<dbReference type="Pfam" id="PF02844">
    <property type="entry name" value="GARS_N"/>
    <property type="match status" value="1"/>
</dbReference>
<dbReference type="InterPro" id="IPR011054">
    <property type="entry name" value="Rudment_hybrid_motif"/>
</dbReference>
<dbReference type="EC" id="6.3.4.13" evidence="4 12"/>
<dbReference type="InterPro" id="IPR020560">
    <property type="entry name" value="PRibGlycinamide_synth_C-dom"/>
</dbReference>
<dbReference type="Gene3D" id="3.30.470.20">
    <property type="entry name" value="ATP-grasp fold, B domain"/>
    <property type="match status" value="1"/>
</dbReference>
<dbReference type="InterPro" id="IPR016185">
    <property type="entry name" value="PreATP-grasp_dom_sf"/>
</dbReference>
<comment type="catalytic activity">
    <reaction evidence="12">
        <text>5-phospho-beta-D-ribosylamine + glycine + ATP = N(1)-(5-phospho-beta-D-ribosyl)glycinamide + ADP + phosphate + H(+)</text>
        <dbReference type="Rhea" id="RHEA:17453"/>
        <dbReference type="ChEBI" id="CHEBI:15378"/>
        <dbReference type="ChEBI" id="CHEBI:30616"/>
        <dbReference type="ChEBI" id="CHEBI:43474"/>
        <dbReference type="ChEBI" id="CHEBI:57305"/>
        <dbReference type="ChEBI" id="CHEBI:58681"/>
        <dbReference type="ChEBI" id="CHEBI:143788"/>
        <dbReference type="ChEBI" id="CHEBI:456216"/>
        <dbReference type="EC" id="6.3.4.13"/>
    </reaction>
</comment>
<dbReference type="Gene3D" id="3.30.1490.20">
    <property type="entry name" value="ATP-grasp fold, A domain"/>
    <property type="match status" value="1"/>
</dbReference>
<dbReference type="GO" id="GO:0009113">
    <property type="term" value="P:purine nucleobase biosynthetic process"/>
    <property type="evidence" value="ECO:0007669"/>
    <property type="project" value="InterPro"/>
</dbReference>
<dbReference type="GO" id="GO:0005524">
    <property type="term" value="F:ATP binding"/>
    <property type="evidence" value="ECO:0007669"/>
    <property type="project" value="UniProtKB-UniRule"/>
</dbReference>
<dbReference type="SUPFAM" id="SSF52440">
    <property type="entry name" value="PreATP-grasp domain"/>
    <property type="match status" value="1"/>
</dbReference>